<dbReference type="InterPro" id="IPR004919">
    <property type="entry name" value="GmrSD_N"/>
</dbReference>
<feature type="domain" description="GmrSD restriction endonucleases N-terminal" evidence="1">
    <location>
        <begin position="33"/>
        <end position="183"/>
    </location>
</feature>
<evidence type="ECO:0000259" key="1">
    <source>
        <dbReference type="Pfam" id="PF03235"/>
    </source>
</evidence>
<protein>
    <submittedName>
        <fullName evidence="2">DUF262 domain-containing protein</fullName>
    </submittedName>
</protein>
<dbReference type="PANTHER" id="PTHR39639">
    <property type="entry name" value="CHROMOSOME 16, WHOLE GENOME SHOTGUN SEQUENCE"/>
    <property type="match status" value="1"/>
</dbReference>
<dbReference type="AlphaFoldDB" id="A0A2W4RHI2"/>
<evidence type="ECO:0000313" key="2">
    <source>
        <dbReference type="EMBL" id="PZN82563.1"/>
    </source>
</evidence>
<comment type="caution">
    <text evidence="2">The sequence shown here is derived from an EMBL/GenBank/DDBJ whole genome shotgun (WGS) entry which is preliminary data.</text>
</comment>
<accession>A0A2W4RHI2</accession>
<gene>
    <name evidence="2" type="ORF">DM484_06225</name>
</gene>
<dbReference type="EMBL" id="QJPH01000213">
    <property type="protein sequence ID" value="PZN82563.1"/>
    <property type="molecule type" value="Genomic_DNA"/>
</dbReference>
<sequence length="361" mass="42530">MNEQILQKQIEDQRNLLSTDRLDLSFGEIMRMYLDGDIIIKPAFQRYFRWDEEQRTRFIESILLGIPIPPIFVAADNKGVWELVDGLQRVSTMLSFFGILKGEDEGIKKKNSWTLTEGDRVEALAGFTYETMPELFKRNLKRATCRVEILNWNSNYDMRFELFNRLNTGGSPLTAQEIRNCIYRDISDEFNDFLKRITGNHHFLELIALDDEKIECLYHEELALRFISLYKNKSNIKGSIAHHMTTFMKEALENNKFDYEKYEKLFNDVFALLHRHPLDSSIFRQKLGGQFATSLYDVITIGVGENYDYYKEKDAKVILDIINNEVRKDEVLRKFSRKGGNNQRTRIINRLKEAERIFGRK</sequence>
<name>A0A2W4RHI2_9GAMM</name>
<dbReference type="PANTHER" id="PTHR39639:SF1">
    <property type="entry name" value="DUF262 DOMAIN-CONTAINING PROTEIN"/>
    <property type="match status" value="1"/>
</dbReference>
<proteinExistence type="predicted"/>
<reference evidence="2 3" key="1">
    <citation type="journal article" date="2018" name="Aquat. Microb. Ecol.">
        <title>Gammaproteobacterial methanotrophs dominate.</title>
        <authorList>
            <person name="Rissanen A.J."/>
            <person name="Saarenheimo J."/>
            <person name="Tiirola M."/>
            <person name="Peura S."/>
            <person name="Aalto S.L."/>
            <person name="Karvinen A."/>
            <person name="Nykanen H."/>
        </authorList>
    </citation>
    <scope>NUCLEOTIDE SEQUENCE [LARGE SCALE GENOMIC DNA]</scope>
    <source>
        <strain evidence="2">AMbin10</strain>
    </source>
</reference>
<organism evidence="2 3">
    <name type="scientific">Candidatus Methylumidiphilus alinenensis</name>
    <dbReference type="NCBI Taxonomy" id="2202197"/>
    <lineage>
        <taxon>Bacteria</taxon>
        <taxon>Pseudomonadati</taxon>
        <taxon>Pseudomonadota</taxon>
        <taxon>Gammaproteobacteria</taxon>
        <taxon>Methylococcales</taxon>
        <taxon>Candidatus Methylumidiphilus</taxon>
    </lineage>
</organism>
<evidence type="ECO:0000313" key="3">
    <source>
        <dbReference type="Proteomes" id="UP000249396"/>
    </source>
</evidence>
<dbReference type="Proteomes" id="UP000249396">
    <property type="component" value="Unassembled WGS sequence"/>
</dbReference>
<dbReference type="Pfam" id="PF03235">
    <property type="entry name" value="GmrSD_N"/>
    <property type="match status" value="1"/>
</dbReference>